<dbReference type="Proteomes" id="UP000005459">
    <property type="component" value="Unassembled WGS sequence"/>
</dbReference>
<reference evidence="1 2" key="1">
    <citation type="submission" date="2011-06" db="EMBL/GenBank/DDBJ databases">
        <title>The draft genome of Thiocapsa marina 5811.</title>
        <authorList>
            <consortium name="US DOE Joint Genome Institute (JGI-PGF)"/>
            <person name="Lucas S."/>
            <person name="Han J."/>
            <person name="Cheng J.-F."/>
            <person name="Goodwin L."/>
            <person name="Pitluck S."/>
            <person name="Peters L."/>
            <person name="Land M.L."/>
            <person name="Hauser L."/>
            <person name="Vogl K."/>
            <person name="Liu Z."/>
            <person name="Imhoff J."/>
            <person name="Thiel V."/>
            <person name="Frigaard N.-U."/>
            <person name="Bryant D."/>
            <person name="Woyke T.J."/>
        </authorList>
    </citation>
    <scope>NUCLEOTIDE SEQUENCE [LARGE SCALE GENOMIC DNA]</scope>
    <source>
        <strain evidence="1 2">5811</strain>
    </source>
</reference>
<accession>F9UBD0</accession>
<proteinExistence type="predicted"/>
<evidence type="ECO:0000313" key="2">
    <source>
        <dbReference type="Proteomes" id="UP000005459"/>
    </source>
</evidence>
<evidence type="ECO:0000313" key="1">
    <source>
        <dbReference type="EMBL" id="EGV18248.1"/>
    </source>
</evidence>
<name>F9UBD0_9GAMM</name>
<keyword evidence="2" id="KW-1185">Reference proteome</keyword>
<gene>
    <name evidence="1" type="ORF">ThimaDRAFT_2232</name>
</gene>
<dbReference type="EMBL" id="AFWV01000007">
    <property type="protein sequence ID" value="EGV18248.1"/>
    <property type="molecule type" value="Genomic_DNA"/>
</dbReference>
<sequence>MGVKPHPQAAELTELYDTDIVARDDALDAATRETGIADLPKTCPRAVGEVLHGDWLPGGGDISPRLDRNA</sequence>
<dbReference type="AlphaFoldDB" id="F9UBD0"/>
<protein>
    <submittedName>
        <fullName evidence="1">Uncharacterized protein</fullName>
    </submittedName>
</protein>
<organism evidence="1 2">
    <name type="scientific">Thiocapsa marina 5811</name>
    <dbReference type="NCBI Taxonomy" id="768671"/>
    <lineage>
        <taxon>Bacteria</taxon>
        <taxon>Pseudomonadati</taxon>
        <taxon>Pseudomonadota</taxon>
        <taxon>Gammaproteobacteria</taxon>
        <taxon>Chromatiales</taxon>
        <taxon>Chromatiaceae</taxon>
        <taxon>Thiocapsa</taxon>
    </lineage>
</organism>